<dbReference type="Proteomes" id="UP000287651">
    <property type="component" value="Unassembled WGS sequence"/>
</dbReference>
<sequence>SFPSAEGSMRTNKDQDNSAIPTPDSVIGELKQHGGSEFDYSTTATESDWEPKGRIAAKAEY</sequence>
<evidence type="ECO:0000313" key="2">
    <source>
        <dbReference type="EMBL" id="RRT32407.1"/>
    </source>
</evidence>
<name>A0A426WYP6_ENSVE</name>
<dbReference type="AlphaFoldDB" id="A0A426WYP6"/>
<evidence type="ECO:0000256" key="1">
    <source>
        <dbReference type="SAM" id="MobiDB-lite"/>
    </source>
</evidence>
<protein>
    <submittedName>
        <fullName evidence="2">Uncharacterized protein</fullName>
    </submittedName>
</protein>
<organism evidence="2 3">
    <name type="scientific">Ensete ventricosum</name>
    <name type="common">Abyssinian banana</name>
    <name type="synonym">Musa ensete</name>
    <dbReference type="NCBI Taxonomy" id="4639"/>
    <lineage>
        <taxon>Eukaryota</taxon>
        <taxon>Viridiplantae</taxon>
        <taxon>Streptophyta</taxon>
        <taxon>Embryophyta</taxon>
        <taxon>Tracheophyta</taxon>
        <taxon>Spermatophyta</taxon>
        <taxon>Magnoliopsida</taxon>
        <taxon>Liliopsida</taxon>
        <taxon>Zingiberales</taxon>
        <taxon>Musaceae</taxon>
        <taxon>Ensete</taxon>
    </lineage>
</organism>
<reference evidence="2 3" key="1">
    <citation type="journal article" date="2014" name="Agronomy (Basel)">
        <title>A Draft Genome Sequence for Ensete ventricosum, the Drought-Tolerant Tree Against Hunger.</title>
        <authorList>
            <person name="Harrison J."/>
            <person name="Moore K.A."/>
            <person name="Paszkiewicz K."/>
            <person name="Jones T."/>
            <person name="Grant M."/>
            <person name="Ambacheew D."/>
            <person name="Muzemil S."/>
            <person name="Studholme D.J."/>
        </authorList>
    </citation>
    <scope>NUCLEOTIDE SEQUENCE [LARGE SCALE GENOMIC DNA]</scope>
</reference>
<evidence type="ECO:0000313" key="3">
    <source>
        <dbReference type="Proteomes" id="UP000287651"/>
    </source>
</evidence>
<feature type="non-terminal residue" evidence="2">
    <location>
        <position position="1"/>
    </location>
</feature>
<dbReference type="EMBL" id="AMZH03032225">
    <property type="protein sequence ID" value="RRT32407.1"/>
    <property type="molecule type" value="Genomic_DNA"/>
</dbReference>
<feature type="compositionally biased region" description="Basic and acidic residues" evidence="1">
    <location>
        <begin position="49"/>
        <end position="61"/>
    </location>
</feature>
<accession>A0A426WYP6</accession>
<proteinExistence type="predicted"/>
<gene>
    <name evidence="2" type="ORF">B296_00058238</name>
</gene>
<comment type="caution">
    <text evidence="2">The sequence shown here is derived from an EMBL/GenBank/DDBJ whole genome shotgun (WGS) entry which is preliminary data.</text>
</comment>
<feature type="region of interest" description="Disordered" evidence="1">
    <location>
        <begin position="1"/>
        <end position="61"/>
    </location>
</feature>